<feature type="chain" id="PRO_5019486729" description="RING-type E3 ubiquitin transferase" evidence="16">
    <location>
        <begin position="17"/>
        <end position="205"/>
    </location>
</feature>
<keyword evidence="10" id="KW-0862">Zinc</keyword>
<evidence type="ECO:0000256" key="1">
    <source>
        <dbReference type="ARBA" id="ARBA00000900"/>
    </source>
</evidence>
<evidence type="ECO:0000256" key="11">
    <source>
        <dbReference type="ARBA" id="ARBA00022989"/>
    </source>
</evidence>
<dbReference type="InterPro" id="IPR053238">
    <property type="entry name" value="RING-H2_zinc_finger"/>
</dbReference>
<evidence type="ECO:0000256" key="2">
    <source>
        <dbReference type="ARBA" id="ARBA00004167"/>
    </source>
</evidence>
<evidence type="ECO:0000256" key="3">
    <source>
        <dbReference type="ARBA" id="ARBA00004906"/>
    </source>
</evidence>
<dbReference type="EC" id="2.3.2.27" evidence="4"/>
<evidence type="ECO:0000313" key="18">
    <source>
        <dbReference type="EMBL" id="RZB50166.1"/>
    </source>
</evidence>
<dbReference type="SMART" id="SM00184">
    <property type="entry name" value="RING"/>
    <property type="match status" value="1"/>
</dbReference>
<dbReference type="PANTHER" id="PTHR14155">
    <property type="entry name" value="RING FINGER DOMAIN-CONTAINING"/>
    <property type="match status" value="1"/>
</dbReference>
<organism evidence="18 19">
    <name type="scientific">Glycine soja</name>
    <name type="common">Wild soybean</name>
    <dbReference type="NCBI Taxonomy" id="3848"/>
    <lineage>
        <taxon>Eukaryota</taxon>
        <taxon>Viridiplantae</taxon>
        <taxon>Streptophyta</taxon>
        <taxon>Embryophyta</taxon>
        <taxon>Tracheophyta</taxon>
        <taxon>Spermatophyta</taxon>
        <taxon>Magnoliopsida</taxon>
        <taxon>eudicotyledons</taxon>
        <taxon>Gunneridae</taxon>
        <taxon>Pentapetalae</taxon>
        <taxon>rosids</taxon>
        <taxon>fabids</taxon>
        <taxon>Fabales</taxon>
        <taxon>Fabaceae</taxon>
        <taxon>Papilionoideae</taxon>
        <taxon>50 kb inversion clade</taxon>
        <taxon>NPAAA clade</taxon>
        <taxon>indigoferoid/millettioid clade</taxon>
        <taxon>Phaseoleae</taxon>
        <taxon>Glycine</taxon>
        <taxon>Glycine subgen. Soja</taxon>
    </lineage>
</organism>
<comment type="catalytic activity">
    <reaction evidence="1">
        <text>S-ubiquitinyl-[E2 ubiquitin-conjugating enzyme]-L-cysteine + [acceptor protein]-L-lysine = [E2 ubiquitin-conjugating enzyme]-L-cysteine + N(6)-ubiquitinyl-[acceptor protein]-L-lysine.</text>
        <dbReference type="EC" id="2.3.2.27"/>
    </reaction>
</comment>
<evidence type="ECO:0000256" key="4">
    <source>
        <dbReference type="ARBA" id="ARBA00012483"/>
    </source>
</evidence>
<proteinExistence type="inferred from homology"/>
<evidence type="ECO:0000256" key="13">
    <source>
        <dbReference type="ARBA" id="ARBA00024209"/>
    </source>
</evidence>
<protein>
    <recommendedName>
        <fullName evidence="4">RING-type E3 ubiquitin transferase</fullName>
        <ecNumber evidence="4">2.3.2.27</ecNumber>
    </recommendedName>
</protein>
<evidence type="ECO:0000256" key="15">
    <source>
        <dbReference type="SAM" id="Phobius"/>
    </source>
</evidence>
<dbReference type="EMBL" id="QZWG01000018">
    <property type="protein sequence ID" value="RZB50166.1"/>
    <property type="molecule type" value="Genomic_DNA"/>
</dbReference>
<keyword evidence="7" id="KW-0479">Metal-binding</keyword>
<keyword evidence="9" id="KW-0833">Ubl conjugation pathway</keyword>
<dbReference type="Gene3D" id="3.30.40.10">
    <property type="entry name" value="Zinc/RING finger domain, C3HC4 (zinc finger)"/>
    <property type="match status" value="1"/>
</dbReference>
<evidence type="ECO:0000256" key="5">
    <source>
        <dbReference type="ARBA" id="ARBA00022679"/>
    </source>
</evidence>
<keyword evidence="5" id="KW-0808">Transferase</keyword>
<dbReference type="GO" id="GO:0016020">
    <property type="term" value="C:membrane"/>
    <property type="evidence" value="ECO:0007669"/>
    <property type="project" value="UniProtKB-SubCell"/>
</dbReference>
<evidence type="ECO:0000259" key="17">
    <source>
        <dbReference type="PROSITE" id="PS50089"/>
    </source>
</evidence>
<keyword evidence="12 15" id="KW-0472">Membrane</keyword>
<keyword evidence="8 14" id="KW-0863">Zinc-finger</keyword>
<feature type="signal peptide" evidence="16">
    <location>
        <begin position="1"/>
        <end position="16"/>
    </location>
</feature>
<keyword evidence="16" id="KW-0732">Signal</keyword>
<dbReference type="InterPro" id="IPR001841">
    <property type="entry name" value="Znf_RING"/>
</dbReference>
<accession>A0A445FMQ5</accession>
<dbReference type="Pfam" id="PF13639">
    <property type="entry name" value="zf-RING_2"/>
    <property type="match status" value="1"/>
</dbReference>
<feature type="transmembrane region" description="Helical" evidence="15">
    <location>
        <begin position="40"/>
        <end position="58"/>
    </location>
</feature>
<evidence type="ECO:0000256" key="7">
    <source>
        <dbReference type="ARBA" id="ARBA00022723"/>
    </source>
</evidence>
<comment type="similarity">
    <text evidence="13">Belongs to the RING-type zinc finger family. ATL subfamily.</text>
</comment>
<keyword evidence="6 15" id="KW-0812">Transmembrane</keyword>
<dbReference type="SUPFAM" id="SSF57850">
    <property type="entry name" value="RING/U-box"/>
    <property type="match status" value="1"/>
</dbReference>
<comment type="pathway">
    <text evidence="3">Protein modification; protein ubiquitination.</text>
</comment>
<evidence type="ECO:0000256" key="10">
    <source>
        <dbReference type="ARBA" id="ARBA00022833"/>
    </source>
</evidence>
<evidence type="ECO:0000256" key="12">
    <source>
        <dbReference type="ARBA" id="ARBA00023136"/>
    </source>
</evidence>
<comment type="caution">
    <text evidence="18">The sequence shown here is derived from an EMBL/GenBank/DDBJ whole genome shotgun (WGS) entry which is preliminary data.</text>
</comment>
<evidence type="ECO:0000256" key="9">
    <source>
        <dbReference type="ARBA" id="ARBA00022786"/>
    </source>
</evidence>
<feature type="domain" description="RING-type" evidence="17">
    <location>
        <begin position="110"/>
        <end position="152"/>
    </location>
</feature>
<sequence length="205" mass="22904">MLLVVLVWHSSLCANAQWNNPINYSPFDETNKGGNYSKVTWSVSLSCVFVSILVFILFKLRACCCCCYSSSSSQRHNTKLVAATEAIEKCPIFEYSTAKELKVGNGAEECSVCLVEFEDSDTIKMLPKCQHVFHQNCIDTWLPSRMTCPICRQKLTSQDTVIDIDDDDVVPMEQLEHDIGTEITESEVAVTDETDTGTVVEQVLV</sequence>
<evidence type="ECO:0000256" key="6">
    <source>
        <dbReference type="ARBA" id="ARBA00022692"/>
    </source>
</evidence>
<dbReference type="PROSITE" id="PS50089">
    <property type="entry name" value="ZF_RING_2"/>
    <property type="match status" value="1"/>
</dbReference>
<name>A0A445FMQ5_GLYSO</name>
<dbReference type="Proteomes" id="UP000289340">
    <property type="component" value="Chromosome 18"/>
</dbReference>
<dbReference type="AlphaFoldDB" id="A0A445FMQ5"/>
<keyword evidence="19" id="KW-1185">Reference proteome</keyword>
<dbReference type="InterPro" id="IPR013083">
    <property type="entry name" value="Znf_RING/FYVE/PHD"/>
</dbReference>
<dbReference type="GO" id="GO:0008270">
    <property type="term" value="F:zinc ion binding"/>
    <property type="evidence" value="ECO:0007669"/>
    <property type="project" value="UniProtKB-KW"/>
</dbReference>
<evidence type="ECO:0000313" key="19">
    <source>
        <dbReference type="Proteomes" id="UP000289340"/>
    </source>
</evidence>
<evidence type="ECO:0000256" key="16">
    <source>
        <dbReference type="SAM" id="SignalP"/>
    </source>
</evidence>
<evidence type="ECO:0000256" key="8">
    <source>
        <dbReference type="ARBA" id="ARBA00022771"/>
    </source>
</evidence>
<gene>
    <name evidence="18" type="ORF">D0Y65_047205</name>
</gene>
<keyword evidence="11 15" id="KW-1133">Transmembrane helix</keyword>
<dbReference type="GO" id="GO:0061630">
    <property type="term" value="F:ubiquitin protein ligase activity"/>
    <property type="evidence" value="ECO:0007669"/>
    <property type="project" value="UniProtKB-EC"/>
</dbReference>
<comment type="subcellular location">
    <subcellularLocation>
        <location evidence="2">Membrane</location>
        <topology evidence="2">Single-pass membrane protein</topology>
    </subcellularLocation>
</comment>
<dbReference type="FunFam" id="3.30.40.10:FF:000187">
    <property type="entry name" value="E3 ubiquitin-protein ligase ATL6"/>
    <property type="match status" value="1"/>
</dbReference>
<evidence type="ECO:0000256" key="14">
    <source>
        <dbReference type="PROSITE-ProRule" id="PRU00175"/>
    </source>
</evidence>
<reference evidence="18 19" key="1">
    <citation type="submission" date="2018-09" db="EMBL/GenBank/DDBJ databases">
        <title>A high-quality reference genome of wild soybean provides a powerful tool to mine soybean genomes.</title>
        <authorList>
            <person name="Xie M."/>
            <person name="Chung C.Y.L."/>
            <person name="Li M.-W."/>
            <person name="Wong F.-L."/>
            <person name="Chan T.-F."/>
            <person name="Lam H.-M."/>
        </authorList>
    </citation>
    <scope>NUCLEOTIDE SEQUENCE [LARGE SCALE GENOMIC DNA]</scope>
    <source>
        <strain evidence="19">cv. W05</strain>
        <tissue evidence="18">Hypocotyl of etiolated seedlings</tissue>
    </source>
</reference>
<dbReference type="PANTHER" id="PTHR14155:SF631">
    <property type="entry name" value="TRANSCRIPTION FACTOR C2H2 FAMILY-RELATED"/>
    <property type="match status" value="1"/>
</dbReference>
<dbReference type="CDD" id="cd16461">
    <property type="entry name" value="RING-H2_EL5-like"/>
    <property type="match status" value="1"/>
</dbReference>